<reference evidence="3 4" key="1">
    <citation type="journal article" date="2014" name="Antonie Van Leeuwenhoek">
        <title>Fictibacillus enclensis sp. nov., isolated from marine sediment.</title>
        <authorList>
            <person name="Dastager S.G."/>
            <person name="Mawlankar R."/>
            <person name="Srinivasan K."/>
            <person name="Tang S.K."/>
            <person name="Lee J.C."/>
            <person name="Ramana V.V."/>
            <person name="Shouche Y.S."/>
        </authorList>
    </citation>
    <scope>NUCLEOTIDE SEQUENCE [LARGE SCALE GENOMIC DNA]</scope>
    <source>
        <strain evidence="3 4">NIO-1003</strain>
    </source>
</reference>
<evidence type="ECO:0000256" key="2">
    <source>
        <dbReference type="SAM" id="MobiDB-lite"/>
    </source>
</evidence>
<evidence type="ECO:0000256" key="1">
    <source>
        <dbReference type="SAM" id="Coils"/>
    </source>
</evidence>
<keyword evidence="1" id="KW-0175">Coiled coil</keyword>
<dbReference type="EMBL" id="LNQN01000006">
    <property type="protein sequence ID" value="KSU81195.1"/>
    <property type="molecule type" value="Genomic_DNA"/>
</dbReference>
<sequence>MPFFKTILNAITNHDKNMEEIHLHLKQLQAELSELKKDNDSTPPVVIEHINIETLRIDKYDLTNNFANLGIKDLNGKLNIGANYGQGMSLQSDSDESKNARNVMKKMTEKKEKIKQKKDGPSYSIKGRPSHKGTE</sequence>
<proteinExistence type="predicted"/>
<dbReference type="RefSeq" id="WP_061974944.1">
    <property type="nucleotide sequence ID" value="NZ_FMAV01000004.1"/>
</dbReference>
<accession>A0A0V8J2M3</accession>
<organism evidence="3 4">
    <name type="scientific">Fictibacillus enclensis</name>
    <dbReference type="NCBI Taxonomy" id="1017270"/>
    <lineage>
        <taxon>Bacteria</taxon>
        <taxon>Bacillati</taxon>
        <taxon>Bacillota</taxon>
        <taxon>Bacilli</taxon>
        <taxon>Bacillales</taxon>
        <taxon>Fictibacillaceae</taxon>
        <taxon>Fictibacillus</taxon>
    </lineage>
</organism>
<evidence type="ECO:0000313" key="3">
    <source>
        <dbReference type="EMBL" id="KSU81195.1"/>
    </source>
</evidence>
<evidence type="ECO:0000313" key="4">
    <source>
        <dbReference type="Proteomes" id="UP000054099"/>
    </source>
</evidence>
<feature type="coiled-coil region" evidence="1">
    <location>
        <begin position="11"/>
        <end position="38"/>
    </location>
</feature>
<dbReference type="Proteomes" id="UP000054099">
    <property type="component" value="Unassembled WGS sequence"/>
</dbReference>
<feature type="compositionally biased region" description="Basic and acidic residues" evidence="2">
    <location>
        <begin position="106"/>
        <end position="120"/>
    </location>
</feature>
<dbReference type="OrthoDB" id="2871491at2"/>
<feature type="region of interest" description="Disordered" evidence="2">
    <location>
        <begin position="86"/>
        <end position="135"/>
    </location>
</feature>
<name>A0A0V8J2M3_9BACL</name>
<protein>
    <submittedName>
        <fullName evidence="3">Uncharacterized protein</fullName>
    </submittedName>
</protein>
<gene>
    <name evidence="3" type="ORF">AS030_19860</name>
</gene>
<comment type="caution">
    <text evidence="3">The sequence shown here is derived from an EMBL/GenBank/DDBJ whole genome shotgun (WGS) entry which is preliminary data.</text>
</comment>
<dbReference type="AlphaFoldDB" id="A0A0V8J2M3"/>
<keyword evidence="4" id="KW-1185">Reference proteome</keyword>